<evidence type="ECO:0000313" key="3">
    <source>
        <dbReference type="EMBL" id="UYV68207.1"/>
    </source>
</evidence>
<organism evidence="3 4">
    <name type="scientific">Cordylochernes scorpioides</name>
    <dbReference type="NCBI Taxonomy" id="51811"/>
    <lineage>
        <taxon>Eukaryota</taxon>
        <taxon>Metazoa</taxon>
        <taxon>Ecdysozoa</taxon>
        <taxon>Arthropoda</taxon>
        <taxon>Chelicerata</taxon>
        <taxon>Arachnida</taxon>
        <taxon>Pseudoscorpiones</taxon>
        <taxon>Cheliferoidea</taxon>
        <taxon>Chernetidae</taxon>
        <taxon>Cordylochernes</taxon>
    </lineage>
</organism>
<dbReference type="Proteomes" id="UP001235939">
    <property type="component" value="Chromosome 05"/>
</dbReference>
<keyword evidence="4" id="KW-1185">Reference proteome</keyword>
<evidence type="ECO:0000259" key="2">
    <source>
        <dbReference type="PROSITE" id="PS50175"/>
    </source>
</evidence>
<dbReference type="InterPro" id="IPR001995">
    <property type="entry name" value="Peptidase_A2_cat"/>
</dbReference>
<protein>
    <recommendedName>
        <fullName evidence="2">Peptidase A2 domain-containing protein</fullName>
    </recommendedName>
</protein>
<sequence>MEHNIQQQPLKEWEYLESKYLSDKIVGVVRSLWVCAERFDVGGTNSKPSNNRIYSWGIYSRKGEDDHICRKSYGDEFLEYEEYHSPILFAKEENYHFTILSSSQTSHNVMENLLEKISSLEKQVAEINLSRSRPSFRTQRQRSRSSSRIHRKYDPNGSFCYYHFRFGARCIPEKCKPPCKWVINKTQKSGKLHAAVEDAAHSTADNLNSCCKYRLFIKDKNSGLQFLIDTGADVSIVPPNEKRKSDYKLYAANGSEIETYGIKILTLDLGLRRENFNGHLW</sequence>
<name>A0ABY6KK77_9ARAC</name>
<feature type="compositionally biased region" description="Basic residues" evidence="1">
    <location>
        <begin position="139"/>
        <end position="150"/>
    </location>
</feature>
<reference evidence="3 4" key="1">
    <citation type="submission" date="2022-01" db="EMBL/GenBank/DDBJ databases">
        <title>A chromosomal length assembly of Cordylochernes scorpioides.</title>
        <authorList>
            <person name="Zeh D."/>
            <person name="Zeh J."/>
        </authorList>
    </citation>
    <scope>NUCLEOTIDE SEQUENCE [LARGE SCALE GENOMIC DNA]</scope>
    <source>
        <strain evidence="3">IN4F17</strain>
        <tissue evidence="3">Whole Body</tissue>
    </source>
</reference>
<dbReference type="InterPro" id="IPR001969">
    <property type="entry name" value="Aspartic_peptidase_AS"/>
</dbReference>
<evidence type="ECO:0000256" key="1">
    <source>
        <dbReference type="SAM" id="MobiDB-lite"/>
    </source>
</evidence>
<feature type="region of interest" description="Disordered" evidence="1">
    <location>
        <begin position="131"/>
        <end position="150"/>
    </location>
</feature>
<evidence type="ECO:0000313" key="4">
    <source>
        <dbReference type="Proteomes" id="UP001235939"/>
    </source>
</evidence>
<dbReference type="EMBL" id="CP092867">
    <property type="protein sequence ID" value="UYV68207.1"/>
    <property type="molecule type" value="Genomic_DNA"/>
</dbReference>
<accession>A0ABY6KK77</accession>
<proteinExistence type="predicted"/>
<dbReference type="PROSITE" id="PS50175">
    <property type="entry name" value="ASP_PROT_RETROV"/>
    <property type="match status" value="1"/>
</dbReference>
<feature type="domain" description="Peptidase A2" evidence="2">
    <location>
        <begin position="224"/>
        <end position="262"/>
    </location>
</feature>
<gene>
    <name evidence="3" type="ORF">LAZ67_5003385</name>
</gene>
<dbReference type="PROSITE" id="PS00141">
    <property type="entry name" value="ASP_PROTEASE"/>
    <property type="match status" value="1"/>
</dbReference>